<gene>
    <name evidence="3" type="ORF">FHS81_001989</name>
</gene>
<dbReference type="Gene3D" id="3.40.50.20">
    <property type="match status" value="1"/>
</dbReference>
<dbReference type="Pfam" id="PF17930">
    <property type="entry name" value="LpxI_N"/>
    <property type="match status" value="1"/>
</dbReference>
<dbReference type="Proteomes" id="UP000537592">
    <property type="component" value="Unassembled WGS sequence"/>
</dbReference>
<dbReference type="InterPro" id="IPR043167">
    <property type="entry name" value="LpxI_C_sf"/>
</dbReference>
<reference evidence="3 4" key="1">
    <citation type="submission" date="2020-08" db="EMBL/GenBank/DDBJ databases">
        <title>Genomic Encyclopedia of Type Strains, Phase IV (KMG-IV): sequencing the most valuable type-strain genomes for metagenomic binning, comparative biology and taxonomic classification.</title>
        <authorList>
            <person name="Goeker M."/>
        </authorList>
    </citation>
    <scope>NUCLEOTIDE SEQUENCE [LARGE SCALE GENOMIC DNA]</scope>
    <source>
        <strain evidence="3 4">DSM 28760</strain>
    </source>
</reference>
<dbReference type="EMBL" id="JACICC010000004">
    <property type="protein sequence ID" value="MBB3809901.1"/>
    <property type="molecule type" value="Genomic_DNA"/>
</dbReference>
<organism evidence="3 4">
    <name type="scientific">Pseudochelatococcus contaminans</name>
    <dbReference type="NCBI Taxonomy" id="1538103"/>
    <lineage>
        <taxon>Bacteria</taxon>
        <taxon>Pseudomonadati</taxon>
        <taxon>Pseudomonadota</taxon>
        <taxon>Alphaproteobacteria</taxon>
        <taxon>Hyphomicrobiales</taxon>
        <taxon>Chelatococcaceae</taxon>
        <taxon>Pseudochelatococcus</taxon>
    </lineage>
</organism>
<dbReference type="AlphaFoldDB" id="A0A7W6EH57"/>
<evidence type="ECO:0000313" key="4">
    <source>
        <dbReference type="Proteomes" id="UP000537592"/>
    </source>
</evidence>
<comment type="caution">
    <text evidence="3">The sequence shown here is derived from an EMBL/GenBank/DDBJ whole genome shotgun (WGS) entry which is preliminary data.</text>
</comment>
<accession>A0A7W6EH57</accession>
<keyword evidence="4" id="KW-1185">Reference proteome</keyword>
<protein>
    <recommendedName>
        <fullName evidence="5">DUF1009 domain-containing protein</fullName>
    </recommendedName>
</protein>
<dbReference type="Gene3D" id="3.40.140.80">
    <property type="match status" value="1"/>
</dbReference>
<dbReference type="PANTHER" id="PTHR39962:SF1">
    <property type="entry name" value="LPXI FAMILY PROTEIN"/>
    <property type="match status" value="1"/>
</dbReference>
<evidence type="ECO:0000259" key="1">
    <source>
        <dbReference type="Pfam" id="PF06230"/>
    </source>
</evidence>
<evidence type="ECO:0000259" key="2">
    <source>
        <dbReference type="Pfam" id="PF17930"/>
    </source>
</evidence>
<sequence length="279" mass="29795">MAGQSEAVVMLAGGGALPVMLADALHARGVPTRILAFRGFAGADISRRADATVSMVDVRRTLRLLAEWQPGCVVMAGPVSRPQPSVVLSAFAAYRNRREIAALMSLGDDGLLSGVVRLLEDHGHKVVGVDELAPELLGRIGCITERGPDEASAGAVAIGLDLLRTVSRFDAGQATVVGGRRVIALEGPEGTDAMLKRVRWMRFTRRWRSENRGVLVKTTKDGQDFRIDLPAIGPRTVRLAAKAGLDGIAYGAGRTLVIDEAELIREADRRGLFVVGIET</sequence>
<dbReference type="PANTHER" id="PTHR39962">
    <property type="entry name" value="BLL4848 PROTEIN"/>
    <property type="match status" value="1"/>
</dbReference>
<proteinExistence type="predicted"/>
<feature type="domain" description="LpxI N-terminal" evidence="2">
    <location>
        <begin position="8"/>
        <end position="136"/>
    </location>
</feature>
<evidence type="ECO:0008006" key="5">
    <source>
        <dbReference type="Google" id="ProtNLM"/>
    </source>
</evidence>
<dbReference type="Pfam" id="PF06230">
    <property type="entry name" value="LpxI_C"/>
    <property type="match status" value="1"/>
</dbReference>
<dbReference type="InterPro" id="IPR041255">
    <property type="entry name" value="LpxI_N"/>
</dbReference>
<dbReference type="InterPro" id="IPR010415">
    <property type="entry name" value="LpxI_C"/>
</dbReference>
<feature type="domain" description="LpxI C-terminal" evidence="1">
    <location>
        <begin position="141"/>
        <end position="275"/>
    </location>
</feature>
<name>A0A7W6EH57_9HYPH</name>
<evidence type="ECO:0000313" key="3">
    <source>
        <dbReference type="EMBL" id="MBB3809901.1"/>
    </source>
</evidence>
<dbReference type="InterPro" id="IPR053174">
    <property type="entry name" value="LpxI"/>
</dbReference>
<dbReference type="RefSeq" id="WP_343052465.1">
    <property type="nucleotide sequence ID" value="NZ_JACICC010000004.1"/>
</dbReference>